<dbReference type="GO" id="GO:0005634">
    <property type="term" value="C:nucleus"/>
    <property type="evidence" value="ECO:0007669"/>
    <property type="project" value="TreeGrafter"/>
</dbReference>
<dbReference type="Proteomes" id="UP000694844">
    <property type="component" value="Chromosome 2"/>
</dbReference>
<dbReference type="OrthoDB" id="10003966at2759"/>
<feature type="domain" description="MADF" evidence="2">
    <location>
        <begin position="1"/>
        <end position="88"/>
    </location>
</feature>
<evidence type="ECO:0000313" key="4">
    <source>
        <dbReference type="RefSeq" id="XP_022318361.1"/>
    </source>
</evidence>
<sequence>MVEWLQANPIFYNKQMTSYKETGKKERMWTEKAAQLGKTVLMLKTWYSSMRTRYGRLKKNKSGDGDKEMTERDVWVIKNFDFLHPHIHEVQKKTLVSMKKKLAASDGLMSISGDELDENTDALSSTTTQSCAPSKRKARKETDDALLAGIEERGKNMMAFQQKMLEHLKPSSSDHERDAFVDWIRTVVNELEHNLWRRCQQDISSTLYRYIGENDKVKQQQSQVAIAQPIQFPHRPQFRPL</sequence>
<dbReference type="AlphaFoldDB" id="A0A8B8CV78"/>
<accession>A0A8B8CV78</accession>
<feature type="compositionally biased region" description="Polar residues" evidence="1">
    <location>
        <begin position="121"/>
        <end position="132"/>
    </location>
</feature>
<protein>
    <submittedName>
        <fullName evidence="4">Uncharacterized protein LOC111121385</fullName>
    </submittedName>
</protein>
<evidence type="ECO:0000256" key="1">
    <source>
        <dbReference type="SAM" id="MobiDB-lite"/>
    </source>
</evidence>
<reference evidence="4" key="1">
    <citation type="submission" date="2025-08" db="UniProtKB">
        <authorList>
            <consortium name="RefSeq"/>
        </authorList>
    </citation>
    <scope>IDENTIFICATION</scope>
    <source>
        <tissue evidence="4">Whole sample</tissue>
    </source>
</reference>
<dbReference type="PANTHER" id="PTHR12243">
    <property type="entry name" value="MADF DOMAIN TRANSCRIPTION FACTOR"/>
    <property type="match status" value="1"/>
</dbReference>
<gene>
    <name evidence="4" type="primary">LOC111121385</name>
</gene>
<dbReference type="InterPro" id="IPR006578">
    <property type="entry name" value="MADF-dom"/>
</dbReference>
<dbReference type="GeneID" id="111121385"/>
<dbReference type="PANTHER" id="PTHR12243:SF60">
    <property type="entry name" value="SI:CH211-15D5.12-RELATED"/>
    <property type="match status" value="1"/>
</dbReference>
<name>A0A8B8CV78_CRAVI</name>
<keyword evidence="3" id="KW-1185">Reference proteome</keyword>
<dbReference type="InterPro" id="IPR039353">
    <property type="entry name" value="TF_Adf1"/>
</dbReference>
<dbReference type="Pfam" id="PF10545">
    <property type="entry name" value="MADF_DNA_bdg"/>
    <property type="match status" value="1"/>
</dbReference>
<dbReference type="GO" id="GO:0005667">
    <property type="term" value="C:transcription regulator complex"/>
    <property type="evidence" value="ECO:0007669"/>
    <property type="project" value="TreeGrafter"/>
</dbReference>
<dbReference type="GO" id="GO:0006357">
    <property type="term" value="P:regulation of transcription by RNA polymerase II"/>
    <property type="evidence" value="ECO:0007669"/>
    <property type="project" value="TreeGrafter"/>
</dbReference>
<organism evidence="3 4">
    <name type="scientific">Crassostrea virginica</name>
    <name type="common">Eastern oyster</name>
    <dbReference type="NCBI Taxonomy" id="6565"/>
    <lineage>
        <taxon>Eukaryota</taxon>
        <taxon>Metazoa</taxon>
        <taxon>Spiralia</taxon>
        <taxon>Lophotrochozoa</taxon>
        <taxon>Mollusca</taxon>
        <taxon>Bivalvia</taxon>
        <taxon>Autobranchia</taxon>
        <taxon>Pteriomorphia</taxon>
        <taxon>Ostreida</taxon>
        <taxon>Ostreoidea</taxon>
        <taxon>Ostreidae</taxon>
        <taxon>Crassostrea</taxon>
    </lineage>
</organism>
<evidence type="ECO:0000313" key="3">
    <source>
        <dbReference type="Proteomes" id="UP000694844"/>
    </source>
</evidence>
<dbReference type="KEGG" id="cvn:111121385"/>
<proteinExistence type="predicted"/>
<evidence type="ECO:0000259" key="2">
    <source>
        <dbReference type="PROSITE" id="PS51029"/>
    </source>
</evidence>
<dbReference type="RefSeq" id="XP_022318361.1">
    <property type="nucleotide sequence ID" value="XM_022462653.1"/>
</dbReference>
<dbReference type="PROSITE" id="PS51029">
    <property type="entry name" value="MADF"/>
    <property type="match status" value="1"/>
</dbReference>
<feature type="region of interest" description="Disordered" evidence="1">
    <location>
        <begin position="119"/>
        <end position="140"/>
    </location>
</feature>